<sequence>MTITGRIAMPDAATGDSIDAGRRLVRLGDGGLSLSEKMATRFRRFVWRTPLHRLRLRGKFPLKLVAVPEDPIPGDRTRGQALLEGRALYHGAQIGLADLDFGALDVPHGLADYLQSFEWLRDLAAVAGRDETAPIAEKLMRNWLEAYAPKVAESGWGPDMWGQRIFFWTAYAPLILSSTDLVYRSTVLNTLARGARHLDRAATKESPGLTQVRAWAGIVGAGLLVQGGEPRVARGEAGLARALAQTLTSDGGVICRSPVSQLALVETLGMLRAAYDVRRIEFPQPFQNAVSFAVPALLGVTMGDGGLSSWQGGLPVPAGRVAAAVEASGHRALPLRHARDWGYQRLAAEDTIAIVDAAPPPSMRLETGGCASTLAFEMSHGPHRIVVNCGGAGGSLLPPALAEGLRTTAAHSTLALADSNSTALNGDGSLGRGVVEIEMSRRDRNGIARLEASHDGYVQRYGFVHRRQIGLSKEGDELRGEDVLLPGGRHKAESAAFAIRFHLGPDVDVTPTADNRGALLRIEGGPAWHFRCRGTGLMIDESIWIDEKSRITETKQLVLAGETAPGGATIGWLFRRAG</sequence>
<accession>A0A842HTI3</accession>
<keyword evidence="4" id="KW-1185">Reference proteome</keyword>
<evidence type="ECO:0000313" key="3">
    <source>
        <dbReference type="EMBL" id="MBC2776332.1"/>
    </source>
</evidence>
<dbReference type="InterPro" id="IPR008929">
    <property type="entry name" value="Chondroitin_lyas"/>
</dbReference>
<comment type="subcellular location">
    <subcellularLocation>
        <location evidence="1">Cell envelope</location>
    </subcellularLocation>
</comment>
<comment type="caution">
    <text evidence="3">The sequence shown here is derived from an EMBL/GenBank/DDBJ whole genome shotgun (WGS) entry which is preliminary data.</text>
</comment>
<name>A0A842HTI3_9SPHN</name>
<organism evidence="3 4">
    <name type="scientific">Parasphingopyxis marina</name>
    <dbReference type="NCBI Taxonomy" id="2761622"/>
    <lineage>
        <taxon>Bacteria</taxon>
        <taxon>Pseudomonadati</taxon>
        <taxon>Pseudomonadota</taxon>
        <taxon>Alphaproteobacteria</taxon>
        <taxon>Sphingomonadales</taxon>
        <taxon>Sphingomonadaceae</taxon>
        <taxon>Parasphingopyxis</taxon>
    </lineage>
</organism>
<evidence type="ECO:0000313" key="4">
    <source>
        <dbReference type="Proteomes" id="UP000564378"/>
    </source>
</evidence>
<dbReference type="GO" id="GO:0030313">
    <property type="term" value="C:cell envelope"/>
    <property type="evidence" value="ECO:0007669"/>
    <property type="project" value="UniProtKB-SubCell"/>
</dbReference>
<dbReference type="Gene3D" id="2.70.98.70">
    <property type="match status" value="1"/>
</dbReference>
<reference evidence="3 4" key="1">
    <citation type="submission" date="2020-08" db="EMBL/GenBank/DDBJ databases">
        <title>Draft genome sequence of Parasphingopyxis sp. GrpM-11.</title>
        <authorList>
            <person name="Oh J."/>
            <person name="Roh D.-H."/>
        </authorList>
    </citation>
    <scope>NUCLEOTIDE SEQUENCE [LARGE SCALE GENOMIC DNA]</scope>
    <source>
        <strain evidence="3 4">GrpM-11</strain>
    </source>
</reference>
<gene>
    <name evidence="3" type="ORF">H6P80_01740</name>
</gene>
<proteinExistence type="predicted"/>
<protein>
    <submittedName>
        <fullName evidence="3">Heparinase II/III family protein</fullName>
    </submittedName>
</protein>
<dbReference type="AlphaFoldDB" id="A0A842HTI3"/>
<dbReference type="InterPro" id="IPR012480">
    <property type="entry name" value="Hepar_II_III_C"/>
</dbReference>
<evidence type="ECO:0000259" key="2">
    <source>
        <dbReference type="Pfam" id="PF07940"/>
    </source>
</evidence>
<dbReference type="Gene3D" id="1.50.10.100">
    <property type="entry name" value="Chondroitin AC/alginate lyase"/>
    <property type="match status" value="1"/>
</dbReference>
<dbReference type="RefSeq" id="WP_185799623.1">
    <property type="nucleotide sequence ID" value="NZ_JACJVJ010000001.1"/>
</dbReference>
<dbReference type="GO" id="GO:0016829">
    <property type="term" value="F:lyase activity"/>
    <property type="evidence" value="ECO:0007669"/>
    <property type="project" value="InterPro"/>
</dbReference>
<dbReference type="Pfam" id="PF07940">
    <property type="entry name" value="Hepar_II_III_C"/>
    <property type="match status" value="1"/>
</dbReference>
<dbReference type="Proteomes" id="UP000564378">
    <property type="component" value="Unassembled WGS sequence"/>
</dbReference>
<feature type="domain" description="Heparinase II/III-like C-terminal" evidence="2">
    <location>
        <begin position="333"/>
        <end position="572"/>
    </location>
</feature>
<evidence type="ECO:0000256" key="1">
    <source>
        <dbReference type="ARBA" id="ARBA00004196"/>
    </source>
</evidence>
<dbReference type="EMBL" id="JACJVJ010000001">
    <property type="protein sequence ID" value="MBC2776332.1"/>
    <property type="molecule type" value="Genomic_DNA"/>
</dbReference>